<feature type="transmembrane region" description="Helical" evidence="1">
    <location>
        <begin position="332"/>
        <end position="352"/>
    </location>
</feature>
<gene>
    <name evidence="2" type="ORF">EGK68_11085</name>
</gene>
<feature type="transmembrane region" description="Helical" evidence="1">
    <location>
        <begin position="364"/>
        <end position="383"/>
    </location>
</feature>
<accession>A0A3R9FWA2</accession>
<organism evidence="2 3">
    <name type="scientific">Enterobacter cloacae</name>
    <dbReference type="NCBI Taxonomy" id="550"/>
    <lineage>
        <taxon>Bacteria</taxon>
        <taxon>Pseudomonadati</taxon>
        <taxon>Pseudomonadota</taxon>
        <taxon>Gammaproteobacteria</taxon>
        <taxon>Enterobacterales</taxon>
        <taxon>Enterobacteriaceae</taxon>
        <taxon>Enterobacter</taxon>
        <taxon>Enterobacter cloacae complex</taxon>
    </lineage>
</organism>
<dbReference type="InterPro" id="IPR043519">
    <property type="entry name" value="NT_sf"/>
</dbReference>
<comment type="caution">
    <text evidence="2">The sequence shown here is derived from an EMBL/GenBank/DDBJ whole genome shotgun (WGS) entry which is preliminary data.</text>
</comment>
<evidence type="ECO:0000256" key="1">
    <source>
        <dbReference type="SAM" id="Phobius"/>
    </source>
</evidence>
<name>A0A3R9FWA2_ENTCL</name>
<feature type="transmembrane region" description="Helical" evidence="1">
    <location>
        <begin position="224"/>
        <end position="241"/>
    </location>
</feature>
<dbReference type="Gene3D" id="3.30.460.10">
    <property type="entry name" value="Beta Polymerase, domain 2"/>
    <property type="match status" value="1"/>
</dbReference>
<dbReference type="Pfam" id="PF04229">
    <property type="entry name" value="GrpB"/>
    <property type="match status" value="1"/>
</dbReference>
<dbReference type="Proteomes" id="UP000275321">
    <property type="component" value="Unassembled WGS sequence"/>
</dbReference>
<keyword evidence="1" id="KW-0812">Transmembrane</keyword>
<evidence type="ECO:0000313" key="2">
    <source>
        <dbReference type="EMBL" id="RSB30807.1"/>
    </source>
</evidence>
<proteinExistence type="predicted"/>
<sequence>MYFHGLELLVNKILISEHNPAWTHQFLEEAEKIKNAIKPSTVYIDHVGSTSVNGLCGKPIIDILISLCEWGDIDKIVNELRKLGYEVNEKCDDTPRYYLTKYIDKSHKYHVHICEPHRQWARDMLIFKNELKVDCEFSIKYADLKKMLASTYENDIESYMAGKKEFIENRLREVESEFGVNRLLNYQRSESDKAERLQICMMGHQFLISTLAAISVYFNKNEVLFWFAMIGFIFMLSWFFISQNQQRHRSAGDQARRAVLLISGLNAIPSAGQNLRIRDKFNVDIEKGALRREEDHFATREKPGYKRLVEMIEESSYWTCYLQKASARAMGFLLFIFVILMFLVTGAAITIFDIESLIFISRSMIALMVFIISTDALGLFLSYKNAASSIEEIFARVESISAKGYHESDALLLMLDYNSAIEKAPATLPSIYNLVQKRLNKKWGIYSEAKLNSKQTD</sequence>
<dbReference type="AlphaFoldDB" id="A0A3R9FWA2"/>
<keyword evidence="1" id="KW-1133">Transmembrane helix</keyword>
<protein>
    <submittedName>
        <fullName evidence="2">GrpB family protein</fullName>
    </submittedName>
</protein>
<dbReference type="EMBL" id="RHWT01000012">
    <property type="protein sequence ID" value="RSB30807.1"/>
    <property type="molecule type" value="Genomic_DNA"/>
</dbReference>
<dbReference type="SUPFAM" id="SSF81301">
    <property type="entry name" value="Nucleotidyltransferase"/>
    <property type="match status" value="1"/>
</dbReference>
<keyword evidence="1" id="KW-0472">Membrane</keyword>
<dbReference type="PANTHER" id="PTHR34822">
    <property type="entry name" value="GRPB DOMAIN PROTEIN (AFU_ORTHOLOGUE AFUA_1G01530)"/>
    <property type="match status" value="1"/>
</dbReference>
<reference evidence="2 3" key="1">
    <citation type="submission" date="2018-10" db="EMBL/GenBank/DDBJ databases">
        <title>Transmission dynamics of multidrug resistant bacteria on intensive care unit surfaces.</title>
        <authorList>
            <person name="D'Souza A.W."/>
            <person name="Potter R.F."/>
            <person name="Wallace M."/>
            <person name="Shupe A."/>
            <person name="Patel S."/>
            <person name="Sun S."/>
            <person name="Gul D."/>
            <person name="Kwon J.H."/>
            <person name="Andleeb S."/>
            <person name="Burnham C.-A.D."/>
            <person name="Dantas G."/>
        </authorList>
    </citation>
    <scope>NUCLEOTIDE SEQUENCE [LARGE SCALE GENOMIC DNA]</scope>
    <source>
        <strain evidence="2 3">EC_073</strain>
    </source>
</reference>
<dbReference type="InterPro" id="IPR007344">
    <property type="entry name" value="GrpB/CoaE"/>
</dbReference>
<dbReference type="PANTHER" id="PTHR34822:SF1">
    <property type="entry name" value="GRPB FAMILY PROTEIN"/>
    <property type="match status" value="1"/>
</dbReference>
<evidence type="ECO:0000313" key="3">
    <source>
        <dbReference type="Proteomes" id="UP000275321"/>
    </source>
</evidence>